<evidence type="ECO:0000256" key="3">
    <source>
        <dbReference type="ARBA" id="ARBA00014046"/>
    </source>
</evidence>
<accession>A0A090GU78</accession>
<evidence type="ECO:0000256" key="7">
    <source>
        <dbReference type="ARBA" id="ARBA00033999"/>
    </source>
</evidence>
<feature type="domain" description="Photolyase/cryptochrome alpha/beta" evidence="11">
    <location>
        <begin position="7"/>
        <end position="136"/>
    </location>
</feature>
<dbReference type="SUPFAM" id="SSF48173">
    <property type="entry name" value="Cryptochrome/photolyase FAD-binding domain"/>
    <property type="match status" value="1"/>
</dbReference>
<dbReference type="EMBL" id="CCNE01000013">
    <property type="protein sequence ID" value="CDX55569.1"/>
    <property type="molecule type" value="Genomic_DNA"/>
</dbReference>
<dbReference type="Gene3D" id="1.10.579.10">
    <property type="entry name" value="DNA Cyclobutane Dipyrimidine Photolyase, subunit A, domain 3"/>
    <property type="match status" value="1"/>
</dbReference>
<keyword evidence="4 8" id="KW-0285">Flavoprotein</keyword>
<dbReference type="InterPro" id="IPR014729">
    <property type="entry name" value="Rossmann-like_a/b/a_fold"/>
</dbReference>
<comment type="cofactor">
    <cofactor evidence="8">
        <name>FAD</name>
        <dbReference type="ChEBI" id="CHEBI:57692"/>
    </cofactor>
    <text evidence="8">Binds 1 FAD per subunit.</text>
</comment>
<sequence length="489" mass="55310">MSGKAQAPTIVLFRRDLRLNDNAALTAAADRGAPVVALYVLDEGARDIRAMGAASRWWLHHSLAALSHRLGHIGARLHLTRGPTGEVVAKAIAASGADCVFWNRRYDPADAAVDARLKSDLRENGLTAQSFDGALLHEPSFLKTGSGGFYKVYTPFWKAMADKAHIRDPIDPPGRIDGWRGAMDILCLNELNLLPTKPDWSQGWRETWTPGEEGAQIRLRTFIEHDLANYERQRDFPGQLSTSRLSPHLAFGEISPFQIFAHLRRSKSSGASKFRSEIGWREFSYHLLFHNPDLAERNFRPEFDAMSWRDDKRALRSWQYGLTGFPIVDAGMRELWHTGWMHNRVRMIAASFLIKDLMIDWRHGEKWFWDTLVDADPANNPASWQWVAGSGADAAPYFRIFNPVLQGEKFDPHGDYVRRHIPEISALPDRYVHRPWEAPAALLKSTNIELGKTYPKPIVHHGAARDRALILYQSIKDGARVSTGDRKVS</sequence>
<feature type="binding site" evidence="8">
    <location>
        <begin position="242"/>
        <end position="246"/>
    </location>
    <ligand>
        <name>FAD</name>
        <dbReference type="ChEBI" id="CHEBI:57692"/>
    </ligand>
</feature>
<evidence type="ECO:0000256" key="4">
    <source>
        <dbReference type="ARBA" id="ARBA00022630"/>
    </source>
</evidence>
<dbReference type="InterPro" id="IPR005101">
    <property type="entry name" value="Cryptochr/Photolyase_FAD-bd"/>
</dbReference>
<dbReference type="Proteomes" id="UP000046122">
    <property type="component" value="Unassembled WGS sequence"/>
</dbReference>
<dbReference type="PRINTS" id="PR00147">
    <property type="entry name" value="DNAPHOTLYASE"/>
</dbReference>
<comment type="similarity">
    <text evidence="10">Belongs to the DNA photolyase family.</text>
</comment>
<dbReference type="GO" id="GO:0071949">
    <property type="term" value="F:FAD binding"/>
    <property type="evidence" value="ECO:0007669"/>
    <property type="project" value="TreeGrafter"/>
</dbReference>
<evidence type="ECO:0000256" key="2">
    <source>
        <dbReference type="ARBA" id="ARBA00013149"/>
    </source>
</evidence>
<dbReference type="GO" id="GO:0003904">
    <property type="term" value="F:deoxyribodipyrimidine photo-lyase activity"/>
    <property type="evidence" value="ECO:0007669"/>
    <property type="project" value="UniProtKB-EC"/>
</dbReference>
<evidence type="ECO:0000259" key="11">
    <source>
        <dbReference type="PROSITE" id="PS51645"/>
    </source>
</evidence>
<protein>
    <recommendedName>
        <fullName evidence="3">Deoxyribodipyrimidine photo-lyase</fullName>
        <ecNumber evidence="2">4.1.99.3</ecNumber>
    </recommendedName>
</protein>
<evidence type="ECO:0000313" key="12">
    <source>
        <dbReference type="EMBL" id="CDX55569.1"/>
    </source>
</evidence>
<dbReference type="PROSITE" id="PS00394">
    <property type="entry name" value="DNA_PHOTOLYASES_1_1"/>
    <property type="match status" value="1"/>
</dbReference>
<evidence type="ECO:0000313" key="13">
    <source>
        <dbReference type="Proteomes" id="UP000046122"/>
    </source>
</evidence>
<dbReference type="GO" id="GO:0003677">
    <property type="term" value="F:DNA binding"/>
    <property type="evidence" value="ECO:0007669"/>
    <property type="project" value="TreeGrafter"/>
</dbReference>
<dbReference type="Gene3D" id="3.40.50.620">
    <property type="entry name" value="HUPs"/>
    <property type="match status" value="1"/>
</dbReference>
<dbReference type="InterPro" id="IPR006050">
    <property type="entry name" value="DNA_photolyase_N"/>
</dbReference>
<dbReference type="InterPro" id="IPR036134">
    <property type="entry name" value="Crypto/Photolyase_FAD-like_sf"/>
</dbReference>
<feature type="binding site" evidence="8">
    <location>
        <begin position="374"/>
        <end position="376"/>
    </location>
    <ligand>
        <name>FAD</name>
        <dbReference type="ChEBI" id="CHEBI:57692"/>
    </ligand>
</feature>
<dbReference type="Pfam" id="PF00875">
    <property type="entry name" value="DNA_photolyase"/>
    <property type="match status" value="1"/>
</dbReference>
<dbReference type="InterPro" id="IPR036155">
    <property type="entry name" value="Crypto/Photolyase_N_sf"/>
</dbReference>
<comment type="cofactor">
    <cofactor evidence="1">
        <name>(6R)-5,10-methylene-5,6,7,8-tetrahydrofolate</name>
        <dbReference type="ChEBI" id="CHEBI:15636"/>
    </cofactor>
</comment>
<keyword evidence="5 8" id="KW-0274">FAD</keyword>
<feature type="binding site" evidence="8">
    <location>
        <position position="230"/>
    </location>
    <ligand>
        <name>FAD</name>
        <dbReference type="ChEBI" id="CHEBI:57692"/>
    </ligand>
</feature>
<evidence type="ECO:0000256" key="5">
    <source>
        <dbReference type="ARBA" id="ARBA00022827"/>
    </source>
</evidence>
<dbReference type="Pfam" id="PF03441">
    <property type="entry name" value="FAD_binding_7"/>
    <property type="match status" value="1"/>
</dbReference>
<dbReference type="AlphaFoldDB" id="A0A090GU78"/>
<reference evidence="12 13" key="1">
    <citation type="submission" date="2014-08" db="EMBL/GenBank/DDBJ databases">
        <authorList>
            <person name="Moulin Lionel"/>
        </authorList>
    </citation>
    <scope>NUCLEOTIDE SEQUENCE [LARGE SCALE GENOMIC DNA]</scope>
</reference>
<dbReference type="GO" id="GO:0009416">
    <property type="term" value="P:response to light stimulus"/>
    <property type="evidence" value="ECO:0007669"/>
    <property type="project" value="TreeGrafter"/>
</dbReference>
<evidence type="ECO:0000256" key="9">
    <source>
        <dbReference type="PIRSR" id="PIRSR602081-2"/>
    </source>
</evidence>
<evidence type="ECO:0000256" key="1">
    <source>
        <dbReference type="ARBA" id="ARBA00001932"/>
    </source>
</evidence>
<feature type="binding site" evidence="8">
    <location>
        <position position="274"/>
    </location>
    <ligand>
        <name>FAD</name>
        <dbReference type="ChEBI" id="CHEBI:57692"/>
    </ligand>
</feature>
<evidence type="ECO:0000256" key="6">
    <source>
        <dbReference type="ARBA" id="ARBA00022991"/>
    </source>
</evidence>
<dbReference type="GO" id="GO:0000719">
    <property type="term" value="P:photoreactive repair"/>
    <property type="evidence" value="ECO:0007669"/>
    <property type="project" value="UniProtKB-ARBA"/>
</dbReference>
<feature type="site" description="Electron transfer via tryptophanyl radical" evidence="9">
    <location>
        <position position="361"/>
    </location>
</feature>
<dbReference type="PANTHER" id="PTHR11455:SF9">
    <property type="entry name" value="CRYPTOCHROME CIRCADIAN CLOCK 5 ISOFORM X1"/>
    <property type="match status" value="1"/>
</dbReference>
<dbReference type="PANTHER" id="PTHR11455">
    <property type="entry name" value="CRYPTOCHROME"/>
    <property type="match status" value="1"/>
</dbReference>
<dbReference type="PROSITE" id="PS00691">
    <property type="entry name" value="DNA_PHOTOLYASES_1_2"/>
    <property type="match status" value="1"/>
</dbReference>
<keyword evidence="12" id="KW-0675">Receptor</keyword>
<dbReference type="PROSITE" id="PS51645">
    <property type="entry name" value="PHR_CRY_ALPHA_BETA"/>
    <property type="match status" value="1"/>
</dbReference>
<gene>
    <name evidence="12" type="ORF">MPL3365_200142</name>
</gene>
<dbReference type="Gene3D" id="1.25.40.80">
    <property type="match status" value="1"/>
</dbReference>
<dbReference type="EC" id="4.1.99.3" evidence="2"/>
<feature type="site" description="Electron transfer via tryptophanyl radical" evidence="9">
    <location>
        <position position="308"/>
    </location>
</feature>
<evidence type="ECO:0000256" key="10">
    <source>
        <dbReference type="RuleBase" id="RU004182"/>
    </source>
</evidence>
<proteinExistence type="inferred from homology"/>
<name>A0A090GU78_MESPL</name>
<dbReference type="InterPro" id="IPR002081">
    <property type="entry name" value="Cryptochrome/DNA_photolyase_1"/>
</dbReference>
<dbReference type="FunFam" id="1.10.579.10:FF:000003">
    <property type="entry name" value="Deoxyribodipyrimidine photo-lyase"/>
    <property type="match status" value="1"/>
</dbReference>
<keyword evidence="6 10" id="KW-0157">Chromophore</keyword>
<evidence type="ECO:0000256" key="8">
    <source>
        <dbReference type="PIRSR" id="PIRSR602081-1"/>
    </source>
</evidence>
<comment type="catalytic activity">
    <reaction evidence="7">
        <text>cyclobutadipyrimidine (in DNA) = 2 pyrimidine residues (in DNA).</text>
        <dbReference type="EC" id="4.1.99.3"/>
    </reaction>
</comment>
<feature type="site" description="Electron transfer via tryptophanyl radical" evidence="9">
    <location>
        <position position="384"/>
    </location>
</feature>
<dbReference type="InterPro" id="IPR018394">
    <property type="entry name" value="DNA_photolyase_1_CS_C"/>
</dbReference>
<organism evidence="12 13">
    <name type="scientific">Mesorhizobium plurifarium</name>
    <dbReference type="NCBI Taxonomy" id="69974"/>
    <lineage>
        <taxon>Bacteria</taxon>
        <taxon>Pseudomonadati</taxon>
        <taxon>Pseudomonadota</taxon>
        <taxon>Alphaproteobacteria</taxon>
        <taxon>Hyphomicrobiales</taxon>
        <taxon>Phyllobacteriaceae</taxon>
        <taxon>Mesorhizobium</taxon>
    </lineage>
</organism>
<dbReference type="SUPFAM" id="SSF52425">
    <property type="entry name" value="Cryptochrome/photolyase, N-terminal domain"/>
    <property type="match status" value="1"/>
</dbReference>